<comment type="similarity">
    <text evidence="2">Belongs to the ACC deaminase/D-cysteine desulfhydrase family.</text>
</comment>
<dbReference type="Gene3D" id="3.40.50.1100">
    <property type="match status" value="2"/>
</dbReference>
<accession>A0A381TZK0</accession>
<evidence type="ECO:0000259" key="4">
    <source>
        <dbReference type="Pfam" id="PF00291"/>
    </source>
</evidence>
<evidence type="ECO:0000256" key="3">
    <source>
        <dbReference type="ARBA" id="ARBA00022898"/>
    </source>
</evidence>
<dbReference type="PIRSF" id="PIRSF006278">
    <property type="entry name" value="ACCD_DCysDesulf"/>
    <property type="match status" value="1"/>
</dbReference>
<dbReference type="SUPFAM" id="SSF53686">
    <property type="entry name" value="Tryptophan synthase beta subunit-like PLP-dependent enzymes"/>
    <property type="match status" value="1"/>
</dbReference>
<dbReference type="PANTHER" id="PTHR43780:SF2">
    <property type="entry name" value="1-AMINOCYCLOPROPANE-1-CARBOXYLATE DEAMINASE-RELATED"/>
    <property type="match status" value="1"/>
</dbReference>
<organism evidence="5">
    <name type="scientific">marine metagenome</name>
    <dbReference type="NCBI Taxonomy" id="408172"/>
    <lineage>
        <taxon>unclassified sequences</taxon>
        <taxon>metagenomes</taxon>
        <taxon>ecological metagenomes</taxon>
    </lineage>
</organism>
<dbReference type="GO" id="GO:0019148">
    <property type="term" value="F:D-cysteine desulfhydrase activity"/>
    <property type="evidence" value="ECO:0007669"/>
    <property type="project" value="TreeGrafter"/>
</dbReference>
<evidence type="ECO:0000256" key="2">
    <source>
        <dbReference type="ARBA" id="ARBA00008639"/>
    </source>
</evidence>
<protein>
    <recommendedName>
        <fullName evidence="4">Tryptophan synthase beta chain-like PALP domain-containing protein</fullName>
    </recommendedName>
</protein>
<dbReference type="InterPro" id="IPR036052">
    <property type="entry name" value="TrpB-like_PALP_sf"/>
</dbReference>
<reference evidence="5" key="1">
    <citation type="submission" date="2018-05" db="EMBL/GenBank/DDBJ databases">
        <authorList>
            <person name="Lanie J.A."/>
            <person name="Ng W.-L."/>
            <person name="Kazmierczak K.M."/>
            <person name="Andrzejewski T.M."/>
            <person name="Davidsen T.M."/>
            <person name="Wayne K.J."/>
            <person name="Tettelin H."/>
            <person name="Glass J.I."/>
            <person name="Rusch D."/>
            <person name="Podicherti R."/>
            <person name="Tsui H.-C.T."/>
            <person name="Winkler M.E."/>
        </authorList>
    </citation>
    <scope>NUCLEOTIDE SEQUENCE</scope>
</reference>
<dbReference type="InterPro" id="IPR027278">
    <property type="entry name" value="ACCD_DCysDesulf"/>
</dbReference>
<dbReference type="EMBL" id="UINC01005451">
    <property type="protein sequence ID" value="SVA21412.1"/>
    <property type="molecule type" value="Genomic_DNA"/>
</dbReference>
<evidence type="ECO:0000313" key="5">
    <source>
        <dbReference type="EMBL" id="SVA21412.1"/>
    </source>
</evidence>
<gene>
    <name evidence="5" type="ORF">METZ01_LOCUS74266</name>
</gene>
<dbReference type="PANTHER" id="PTHR43780">
    <property type="entry name" value="1-AMINOCYCLOPROPANE-1-CARBOXYLATE DEAMINASE-RELATED"/>
    <property type="match status" value="1"/>
</dbReference>
<dbReference type="InterPro" id="IPR001926">
    <property type="entry name" value="TrpB-like_PALP"/>
</dbReference>
<comment type="cofactor">
    <cofactor evidence="1">
        <name>pyridoxal 5'-phosphate</name>
        <dbReference type="ChEBI" id="CHEBI:597326"/>
    </cofactor>
</comment>
<proteinExistence type="inferred from homology"/>
<sequence>MFRPLLSLEKVSVMIFDKIPRIRFLEEPTPLQQLKRIESLTGHQSLWIKRDDNAPLGQGGNKVRSLEFWMGEAIAQSSDIILVAGKAVSNSCRLAAAAAAKLGIECLILHNDHEPPNLEGNLLLSHLFGASFEYIGPVDEEKRATAVRLAADRLRNQGRRPYVIGNEVTGSFGYVMGALELHQQANEKQIALKHVLMPGSMGTTEAGFLFGCALLGGPFIVHLVSVEYKVEELKERVAAIYHGIQERTELQPSAEYLKWTRFYEDYLGSGYDQPTPGSLKAIRTFGSREGLLLENTYTSKPAAALLDMASRGELPSDESACLLHTGGIPALFSQEMILK</sequence>
<name>A0A381TZK0_9ZZZZ</name>
<feature type="domain" description="Tryptophan synthase beta chain-like PALP" evidence="4">
    <location>
        <begin position="23"/>
        <end position="326"/>
    </location>
</feature>
<evidence type="ECO:0000256" key="1">
    <source>
        <dbReference type="ARBA" id="ARBA00001933"/>
    </source>
</evidence>
<dbReference type="Pfam" id="PF00291">
    <property type="entry name" value="PALP"/>
    <property type="match status" value="1"/>
</dbReference>
<dbReference type="AlphaFoldDB" id="A0A381TZK0"/>
<keyword evidence="3" id="KW-0663">Pyridoxal phosphate</keyword>